<keyword evidence="3" id="KW-1185">Reference proteome</keyword>
<dbReference type="OMA" id="NEWCSEE"/>
<accession>A0A9R0PXG0</accession>
<evidence type="ECO:0000256" key="1">
    <source>
        <dbReference type="SAM" id="MobiDB-lite"/>
    </source>
</evidence>
<feature type="region of interest" description="Disordered" evidence="1">
    <location>
        <begin position="1"/>
        <end position="26"/>
    </location>
</feature>
<dbReference type="InterPro" id="IPR004252">
    <property type="entry name" value="Probable_transposase_24"/>
</dbReference>
<dbReference type="AlphaFoldDB" id="A0A9R0PXG0"/>
<gene>
    <name evidence="2" type="ORF">TRITD_1Av1G004470</name>
</gene>
<reference evidence="2 3" key="1">
    <citation type="submission" date="2017-09" db="EMBL/GenBank/DDBJ databases">
        <authorList>
            <consortium name="International Durum Wheat Genome Sequencing Consortium (IDWGSC)"/>
            <person name="Milanesi L."/>
        </authorList>
    </citation>
    <scope>NUCLEOTIDE SEQUENCE [LARGE SCALE GENOMIC DNA]</scope>
    <source>
        <strain evidence="3">cv. Svevo</strain>
    </source>
</reference>
<proteinExistence type="predicted"/>
<dbReference type="PANTHER" id="PTHR33157">
    <property type="entry name" value="AUTONOMOUS TRANSPOSABLE ELEMENT EN-1 MOSAIC PROTEIN-RELATED"/>
    <property type="match status" value="1"/>
</dbReference>
<feature type="compositionally biased region" description="Polar residues" evidence="1">
    <location>
        <begin position="12"/>
        <end position="23"/>
    </location>
</feature>
<dbReference type="PANTHER" id="PTHR33157:SF8">
    <property type="entry name" value="OS11G0485000 PROTEIN"/>
    <property type="match status" value="1"/>
</dbReference>
<feature type="region of interest" description="Disordered" evidence="1">
    <location>
        <begin position="295"/>
        <end position="321"/>
    </location>
</feature>
<dbReference type="InterPro" id="IPR039266">
    <property type="entry name" value="EN-1/SPM"/>
</dbReference>
<sequence>MTLGRRAPRTTGAIQPTPATRKTTAADGTYDGYIRGVSDLPPAIPNIQDRPIIQPAGKTHWKDIPVVRNGRRPSSVLTCLLKRNHPGVVDYDGAKLRYKYEDAYSKKAKQHVRRCFNEWCSEEWIAKSKKNRDNRVSSKFKPHKGGSNSMTTISQKMPEETDEEVNQIQAWVHTHRGIDESKPLILNTPEATKCLALYDYSNGKPHGKWPLFNGIVNDTEVIAELRATGASSAALKRRRAEEIEDVLQKESKKARKAEAYANNVLSWGVGMYEHCNGIQKFLQAFATNQGVPLGEIPPPPVPPPAHSWSPPGSPQQSTIQIQENSEELPPLCVQQHANPSSDHELDVGSNVPVAAQDEGMLFGGFFSECGTGALSLSLLGSQPVP</sequence>
<name>A0A9R0PXG0_TRITD</name>
<organism evidence="2 3">
    <name type="scientific">Triticum turgidum subsp. durum</name>
    <name type="common">Durum wheat</name>
    <name type="synonym">Triticum durum</name>
    <dbReference type="NCBI Taxonomy" id="4567"/>
    <lineage>
        <taxon>Eukaryota</taxon>
        <taxon>Viridiplantae</taxon>
        <taxon>Streptophyta</taxon>
        <taxon>Embryophyta</taxon>
        <taxon>Tracheophyta</taxon>
        <taxon>Spermatophyta</taxon>
        <taxon>Magnoliopsida</taxon>
        <taxon>Liliopsida</taxon>
        <taxon>Poales</taxon>
        <taxon>Poaceae</taxon>
        <taxon>BOP clade</taxon>
        <taxon>Pooideae</taxon>
        <taxon>Triticodae</taxon>
        <taxon>Triticeae</taxon>
        <taxon>Triticinae</taxon>
        <taxon>Triticum</taxon>
    </lineage>
</organism>
<dbReference type="Proteomes" id="UP000324705">
    <property type="component" value="Chromosome 1A"/>
</dbReference>
<evidence type="ECO:0000313" key="3">
    <source>
        <dbReference type="Proteomes" id="UP000324705"/>
    </source>
</evidence>
<dbReference type="Gramene" id="TRITD1Av1G004470.1">
    <property type="protein sequence ID" value="TRITD1Av1G004470.1"/>
    <property type="gene ID" value="TRITD1Av1G004470"/>
</dbReference>
<dbReference type="Pfam" id="PF03004">
    <property type="entry name" value="Transposase_24"/>
    <property type="match status" value="1"/>
</dbReference>
<feature type="region of interest" description="Disordered" evidence="1">
    <location>
        <begin position="131"/>
        <end position="152"/>
    </location>
</feature>
<dbReference type="EMBL" id="LT934111">
    <property type="protein sequence ID" value="VAH00490.1"/>
    <property type="molecule type" value="Genomic_DNA"/>
</dbReference>
<dbReference type="GO" id="GO:0032196">
    <property type="term" value="P:transposition"/>
    <property type="evidence" value="ECO:0007669"/>
    <property type="project" value="InterPro"/>
</dbReference>
<evidence type="ECO:0000313" key="2">
    <source>
        <dbReference type="EMBL" id="VAH00490.1"/>
    </source>
</evidence>
<protein>
    <submittedName>
        <fullName evidence="2">Uncharacterized protein</fullName>
    </submittedName>
</protein>
<feature type="compositionally biased region" description="Pro residues" evidence="1">
    <location>
        <begin position="295"/>
        <end position="305"/>
    </location>
</feature>